<keyword evidence="2" id="KW-1185">Reference proteome</keyword>
<sequence>MDLNKLKLIRSGNRGAVTKRIRKIDAAKHDTDFDPEELTARFDKLIQTQKLSSSRPIEQNTNDSPQNMNFPISNGHLHNSPTFNQISVNLVNDTNQKEEDTTILHSSSTEVRTHVLLKTAVAPVWSDHLCQDTRILFDEGSQKYFVIEDLARKLIIKFTFRGNIIFYNYRHLEMETKSYDI</sequence>
<evidence type="ECO:0000313" key="2">
    <source>
        <dbReference type="Proteomes" id="UP000507470"/>
    </source>
</evidence>
<evidence type="ECO:0000313" key="1">
    <source>
        <dbReference type="EMBL" id="CAC5412646.1"/>
    </source>
</evidence>
<accession>A0A6J8DXQ3</accession>
<protein>
    <submittedName>
        <fullName evidence="1">Uncharacterized protein</fullName>
    </submittedName>
</protein>
<name>A0A6J8DXQ3_MYTCO</name>
<dbReference type="AlphaFoldDB" id="A0A6J8DXQ3"/>
<reference evidence="1 2" key="1">
    <citation type="submission" date="2020-06" db="EMBL/GenBank/DDBJ databases">
        <authorList>
            <person name="Li R."/>
            <person name="Bekaert M."/>
        </authorList>
    </citation>
    <scope>NUCLEOTIDE SEQUENCE [LARGE SCALE GENOMIC DNA]</scope>
    <source>
        <strain evidence="2">wild</strain>
    </source>
</reference>
<dbReference type="Proteomes" id="UP000507470">
    <property type="component" value="Unassembled WGS sequence"/>
</dbReference>
<proteinExistence type="predicted"/>
<gene>
    <name evidence="1" type="ORF">MCOR_45636</name>
</gene>
<organism evidence="1 2">
    <name type="scientific">Mytilus coruscus</name>
    <name type="common">Sea mussel</name>
    <dbReference type="NCBI Taxonomy" id="42192"/>
    <lineage>
        <taxon>Eukaryota</taxon>
        <taxon>Metazoa</taxon>
        <taxon>Spiralia</taxon>
        <taxon>Lophotrochozoa</taxon>
        <taxon>Mollusca</taxon>
        <taxon>Bivalvia</taxon>
        <taxon>Autobranchia</taxon>
        <taxon>Pteriomorphia</taxon>
        <taxon>Mytilida</taxon>
        <taxon>Mytiloidea</taxon>
        <taxon>Mytilidae</taxon>
        <taxon>Mytilinae</taxon>
        <taxon>Mytilus</taxon>
    </lineage>
</organism>
<dbReference type="EMBL" id="CACVKT020008080">
    <property type="protein sequence ID" value="CAC5412646.1"/>
    <property type="molecule type" value="Genomic_DNA"/>
</dbReference>